<dbReference type="RefSeq" id="XP_013786980.1">
    <property type="nucleotide sequence ID" value="XM_013931526.2"/>
</dbReference>
<evidence type="ECO:0000259" key="2">
    <source>
        <dbReference type="PROSITE" id="PS50011"/>
    </source>
</evidence>
<proteinExistence type="predicted"/>
<dbReference type="Pfam" id="PF00069">
    <property type="entry name" value="Pkinase"/>
    <property type="match status" value="1"/>
</dbReference>
<gene>
    <name evidence="4 5" type="primary">LOC106470948</name>
</gene>
<dbReference type="InterPro" id="IPR024104">
    <property type="entry name" value="Tribbles/Ser_Thr_kinase_40"/>
</dbReference>
<name>A0ABM1BR07_LIMPO</name>
<dbReference type="SUPFAM" id="SSF56112">
    <property type="entry name" value="Protein kinase-like (PK-like)"/>
    <property type="match status" value="1"/>
</dbReference>
<evidence type="ECO:0000313" key="4">
    <source>
        <dbReference type="RefSeq" id="XP_013786980.1"/>
    </source>
</evidence>
<dbReference type="PANTHER" id="PTHR22961">
    <property type="entry name" value="SER/THR PROTEIN KINASE-TRB"/>
    <property type="match status" value="1"/>
</dbReference>
<dbReference type="InterPro" id="IPR000719">
    <property type="entry name" value="Prot_kinase_dom"/>
</dbReference>
<accession>A0ABM1BR07</accession>
<evidence type="ECO:0000313" key="5">
    <source>
        <dbReference type="RefSeq" id="XP_013786981.1"/>
    </source>
</evidence>
<protein>
    <submittedName>
        <fullName evidence="4 5">Tribbles homolog 2-like</fullName>
    </submittedName>
</protein>
<dbReference type="Proteomes" id="UP000694941">
    <property type="component" value="Unplaced"/>
</dbReference>
<feature type="region of interest" description="Disordered" evidence="1">
    <location>
        <begin position="23"/>
        <end position="51"/>
    </location>
</feature>
<dbReference type="InterPro" id="IPR011009">
    <property type="entry name" value="Kinase-like_dom_sf"/>
</dbReference>
<organism evidence="3 4">
    <name type="scientific">Limulus polyphemus</name>
    <name type="common">Atlantic horseshoe crab</name>
    <dbReference type="NCBI Taxonomy" id="6850"/>
    <lineage>
        <taxon>Eukaryota</taxon>
        <taxon>Metazoa</taxon>
        <taxon>Ecdysozoa</taxon>
        <taxon>Arthropoda</taxon>
        <taxon>Chelicerata</taxon>
        <taxon>Merostomata</taxon>
        <taxon>Xiphosura</taxon>
        <taxon>Limulidae</taxon>
        <taxon>Limulus</taxon>
    </lineage>
</organism>
<dbReference type="Gene3D" id="1.10.510.10">
    <property type="entry name" value="Transferase(Phosphotransferase) domain 1"/>
    <property type="match status" value="1"/>
</dbReference>
<feature type="domain" description="Protein kinase" evidence="2">
    <location>
        <begin position="59"/>
        <end position="307"/>
    </location>
</feature>
<dbReference type="SMART" id="SM00220">
    <property type="entry name" value="S_TKc"/>
    <property type="match status" value="1"/>
</dbReference>
<dbReference type="PROSITE" id="PS50011">
    <property type="entry name" value="PROTEIN_KINASE_DOM"/>
    <property type="match status" value="1"/>
</dbReference>
<dbReference type="RefSeq" id="XP_013786981.1">
    <property type="nucleotide sequence ID" value="XM_013931527.2"/>
</dbReference>
<reference evidence="4 5" key="1">
    <citation type="submission" date="2025-05" db="UniProtKB">
        <authorList>
            <consortium name="RefSeq"/>
        </authorList>
    </citation>
    <scope>IDENTIFICATION</scope>
    <source>
        <tissue evidence="4 5">Muscle</tissue>
    </source>
</reference>
<dbReference type="PANTHER" id="PTHR22961:SF13">
    <property type="entry name" value="TRIBBLES"/>
    <property type="match status" value="1"/>
</dbReference>
<dbReference type="Gene3D" id="3.30.200.20">
    <property type="entry name" value="Phosphorylase Kinase, domain 1"/>
    <property type="match status" value="1"/>
</dbReference>
<sequence>MNINSRLPRLNLYDARRKQMRSFEKNPEGGSGGSLSPNLQPPTPPICPDATEPFTTSRIGSYLLLGQQEGSMLYRCIHVLTQEEFVCKIVAKDSYERTLAGYLRLDGQPQVNRVEEVLVGTSRAYIFFPRSYEDLHSYVRSKRRLKEQVAVPLFRQVVQAVQACHDAGVVLRDLKLRKFVFKDPERTQLKLETLDDAVVLDDESSDQLSDRHGCPAYVSPEILTPTETYSGKAADCWSLGVILYTLLVGRYPFNDSNHTYLIGKIRRGKFTIPDFISLQGKCLIRNLLRKDPKERFTVEEVLSHPWLQLSFHEGRVSSDNHKDEAKVPEFVMDATKPAENPFLFLPL</sequence>
<evidence type="ECO:0000313" key="3">
    <source>
        <dbReference type="Proteomes" id="UP000694941"/>
    </source>
</evidence>
<evidence type="ECO:0000256" key="1">
    <source>
        <dbReference type="SAM" id="MobiDB-lite"/>
    </source>
</evidence>
<keyword evidence="3" id="KW-1185">Reference proteome</keyword>
<dbReference type="GeneID" id="106470948"/>